<sequence length="389" mass="42170">MIIGVLKEIKSGESRVIMTPIEAGELVEDGHKVLVQSNAGANAGFEDSEYTAVGAEIKENMKDIYEASDMVVKVKEIEPIEYGLIKEGQIIFACIHPAANREEVDALIKRRAIAFTAEDTHRFGSPNCEVAGKLGALMGVHYLLSINGGRGQLICGIGGAPGAKVLVLGAGIVGKGAAQIVSSLGAQVTLMDINIGILRHSEEIFPKNVQTMFSNQQNIKKILPNIDLVINCVKWPKHREDHLITKDMLKIMKKGSVIVDVSADVGGAIETYRPTSHETPTYVIDGVIHYGVDNIPGAAPHTTSIAYAASVFPHLRAIANDGIVEAVKKDGYLRRSLTAFKGVLTHEETSVIQNRPWKTPEEVLGLIDCNYLDYVPKATSTKEKKKNIK</sequence>
<dbReference type="InterPro" id="IPR007886">
    <property type="entry name" value="AlaDH/PNT_N"/>
</dbReference>
<comment type="similarity">
    <text evidence="2">Belongs to the AlaDH/PNT family.</text>
</comment>
<evidence type="ECO:0000313" key="7">
    <source>
        <dbReference type="EMBL" id="PAB58461.1"/>
    </source>
</evidence>
<dbReference type="InterPro" id="IPR036291">
    <property type="entry name" value="NAD(P)-bd_dom_sf"/>
</dbReference>
<evidence type="ECO:0000259" key="5">
    <source>
        <dbReference type="SMART" id="SM01002"/>
    </source>
</evidence>
<dbReference type="GO" id="GO:0000286">
    <property type="term" value="F:alanine dehydrogenase activity"/>
    <property type="evidence" value="ECO:0007669"/>
    <property type="project" value="UniProtKB-EC"/>
</dbReference>
<evidence type="ECO:0000259" key="6">
    <source>
        <dbReference type="SMART" id="SM01003"/>
    </source>
</evidence>
<dbReference type="SUPFAM" id="SSF51735">
    <property type="entry name" value="NAD(P)-binding Rossmann-fold domains"/>
    <property type="match status" value="1"/>
</dbReference>
<dbReference type="GO" id="GO:0005886">
    <property type="term" value="C:plasma membrane"/>
    <property type="evidence" value="ECO:0007669"/>
    <property type="project" value="TreeGrafter"/>
</dbReference>
<dbReference type="AlphaFoldDB" id="A0A267MFV7"/>
<dbReference type="SMART" id="SM01002">
    <property type="entry name" value="AlaDh_PNT_C"/>
    <property type="match status" value="1"/>
</dbReference>
<keyword evidence="8" id="KW-1185">Reference proteome</keyword>
<dbReference type="OrthoDB" id="9804592at2"/>
<reference evidence="7 8" key="1">
    <citation type="submission" date="2017-06" db="EMBL/GenBank/DDBJ databases">
        <title>Draft genome sequence of anaerobic fermentative bacterium Anaeromicrobium sediminis DY2726D isolated from West Pacific Ocean sediments.</title>
        <authorList>
            <person name="Zeng X."/>
        </authorList>
    </citation>
    <scope>NUCLEOTIDE SEQUENCE [LARGE SCALE GENOMIC DNA]</scope>
    <source>
        <strain evidence="7 8">DY2726D</strain>
    </source>
</reference>
<dbReference type="InterPro" id="IPR007698">
    <property type="entry name" value="AlaDH/PNT_NAD(H)-bd"/>
</dbReference>
<dbReference type="Pfam" id="PF01262">
    <property type="entry name" value="AlaDh_PNT_C"/>
    <property type="match status" value="1"/>
</dbReference>
<dbReference type="CDD" id="cd05305">
    <property type="entry name" value="L-AlaDH"/>
    <property type="match status" value="1"/>
</dbReference>
<evidence type="ECO:0000256" key="2">
    <source>
        <dbReference type="ARBA" id="ARBA00005689"/>
    </source>
</evidence>
<dbReference type="SUPFAM" id="SSF52283">
    <property type="entry name" value="Formate/glycerate dehydrogenase catalytic domain-like"/>
    <property type="match status" value="1"/>
</dbReference>
<proteinExistence type="inferred from homology"/>
<dbReference type="SMART" id="SM01003">
    <property type="entry name" value="AlaDh_PNT_N"/>
    <property type="match status" value="1"/>
</dbReference>
<dbReference type="InterPro" id="IPR008141">
    <property type="entry name" value="Ala_DH"/>
</dbReference>
<dbReference type="EC" id="1.4.1.1" evidence="3"/>
<evidence type="ECO:0000313" key="8">
    <source>
        <dbReference type="Proteomes" id="UP000216024"/>
    </source>
</evidence>
<gene>
    <name evidence="7" type="ORF">CCE28_15250</name>
</gene>
<evidence type="ECO:0000256" key="1">
    <source>
        <dbReference type="ARBA" id="ARBA00005206"/>
    </source>
</evidence>
<dbReference type="PANTHER" id="PTHR42795">
    <property type="entry name" value="ALANINE DEHYDROGENASE"/>
    <property type="match status" value="1"/>
</dbReference>
<dbReference type="Proteomes" id="UP000216024">
    <property type="component" value="Unassembled WGS sequence"/>
</dbReference>
<feature type="domain" description="Alanine dehydrogenase/pyridine nucleotide transhydrogenase NAD(H)-binding" evidence="5">
    <location>
        <begin position="143"/>
        <end position="291"/>
    </location>
</feature>
<feature type="domain" description="Alanine dehydrogenase/pyridine nucleotide transhydrogenase N-terminal" evidence="6">
    <location>
        <begin position="4"/>
        <end position="131"/>
    </location>
</feature>
<dbReference type="Gene3D" id="3.40.50.720">
    <property type="entry name" value="NAD(P)-binding Rossmann-like Domain"/>
    <property type="match status" value="2"/>
</dbReference>
<dbReference type="Pfam" id="PF05222">
    <property type="entry name" value="AlaDh_PNT_N"/>
    <property type="match status" value="1"/>
</dbReference>
<name>A0A267MFV7_9FIRM</name>
<keyword evidence="4" id="KW-0560">Oxidoreductase</keyword>
<protein>
    <recommendedName>
        <fullName evidence="3">alanine dehydrogenase</fullName>
        <ecNumber evidence="3">1.4.1.1</ecNumber>
    </recommendedName>
</protein>
<dbReference type="EMBL" id="NIBG01000015">
    <property type="protein sequence ID" value="PAB58461.1"/>
    <property type="molecule type" value="Genomic_DNA"/>
</dbReference>
<dbReference type="RefSeq" id="WP_095134591.1">
    <property type="nucleotide sequence ID" value="NZ_NIBG01000015.1"/>
</dbReference>
<evidence type="ECO:0000256" key="3">
    <source>
        <dbReference type="ARBA" id="ARBA00012897"/>
    </source>
</evidence>
<comment type="pathway">
    <text evidence="1">Amino-acid degradation; L-alanine degradation via dehydrogenase pathway; NH(3) and pyruvate from L-alanine: step 1/1.</text>
</comment>
<dbReference type="GO" id="GO:0042853">
    <property type="term" value="P:L-alanine catabolic process"/>
    <property type="evidence" value="ECO:0007669"/>
    <property type="project" value="InterPro"/>
</dbReference>
<dbReference type="PANTHER" id="PTHR42795:SF1">
    <property type="entry name" value="ALANINE DEHYDROGENASE"/>
    <property type="match status" value="1"/>
</dbReference>
<evidence type="ECO:0000256" key="4">
    <source>
        <dbReference type="ARBA" id="ARBA00023002"/>
    </source>
</evidence>
<organism evidence="7 8">
    <name type="scientific">Anaeromicrobium sediminis</name>
    <dbReference type="NCBI Taxonomy" id="1478221"/>
    <lineage>
        <taxon>Bacteria</taxon>
        <taxon>Bacillati</taxon>
        <taxon>Bacillota</taxon>
        <taxon>Clostridia</taxon>
        <taxon>Peptostreptococcales</taxon>
        <taxon>Thermotaleaceae</taxon>
        <taxon>Anaeromicrobium</taxon>
    </lineage>
</organism>
<accession>A0A267MFV7</accession>
<comment type="caution">
    <text evidence="7">The sequence shown here is derived from an EMBL/GenBank/DDBJ whole genome shotgun (WGS) entry which is preliminary data.</text>
</comment>